<protein>
    <submittedName>
        <fullName evidence="1">Uncharacterized protein</fullName>
    </submittedName>
</protein>
<dbReference type="Proteomes" id="UP001057402">
    <property type="component" value="Chromosome 5"/>
</dbReference>
<comment type="caution">
    <text evidence="1">The sequence shown here is derived from an EMBL/GenBank/DDBJ whole genome shotgun (WGS) entry which is preliminary data.</text>
</comment>
<gene>
    <name evidence="1" type="ORF">MLD38_019412</name>
</gene>
<sequence length="177" mass="19864">MRGGEDLVKSQSSTGDLLIKTVDPRSPHFLHPSDNPSAMISSCILKRENYDLRVKALRNSLKATNKVGFINGSLTTPAPGSVEANLWEICLFRGFLMSSTQCCSRVCVCETARELWIDLHDCLSISNAPRIYQLKSEIVMLMQKGSSIVDYYTKLKGMWDELSGYSKVPDKYLWSSM</sequence>
<dbReference type="EMBL" id="CM042884">
    <property type="protein sequence ID" value="KAI4371146.1"/>
    <property type="molecule type" value="Genomic_DNA"/>
</dbReference>
<name>A0ACB9QW22_9MYRT</name>
<accession>A0ACB9QW22</accession>
<proteinExistence type="predicted"/>
<evidence type="ECO:0000313" key="1">
    <source>
        <dbReference type="EMBL" id="KAI4371146.1"/>
    </source>
</evidence>
<reference evidence="2" key="1">
    <citation type="journal article" date="2023" name="Front. Plant Sci.">
        <title>Chromosomal-level genome assembly of Melastoma candidum provides insights into trichome evolution.</title>
        <authorList>
            <person name="Zhong Y."/>
            <person name="Wu W."/>
            <person name="Sun C."/>
            <person name="Zou P."/>
            <person name="Liu Y."/>
            <person name="Dai S."/>
            <person name="Zhou R."/>
        </authorList>
    </citation>
    <scope>NUCLEOTIDE SEQUENCE [LARGE SCALE GENOMIC DNA]</scope>
</reference>
<evidence type="ECO:0000313" key="2">
    <source>
        <dbReference type="Proteomes" id="UP001057402"/>
    </source>
</evidence>
<keyword evidence="2" id="KW-1185">Reference proteome</keyword>
<organism evidence="1 2">
    <name type="scientific">Melastoma candidum</name>
    <dbReference type="NCBI Taxonomy" id="119954"/>
    <lineage>
        <taxon>Eukaryota</taxon>
        <taxon>Viridiplantae</taxon>
        <taxon>Streptophyta</taxon>
        <taxon>Embryophyta</taxon>
        <taxon>Tracheophyta</taxon>
        <taxon>Spermatophyta</taxon>
        <taxon>Magnoliopsida</taxon>
        <taxon>eudicotyledons</taxon>
        <taxon>Gunneridae</taxon>
        <taxon>Pentapetalae</taxon>
        <taxon>rosids</taxon>
        <taxon>malvids</taxon>
        <taxon>Myrtales</taxon>
        <taxon>Melastomataceae</taxon>
        <taxon>Melastomatoideae</taxon>
        <taxon>Melastomateae</taxon>
        <taxon>Melastoma</taxon>
    </lineage>
</organism>